<feature type="chain" id="PRO_5044330929" description="Dolichyl-diphosphooligosaccharide--protein glycosyltransferase subunit 2" evidence="2">
    <location>
        <begin position="19"/>
        <end position="198"/>
    </location>
</feature>
<evidence type="ECO:0000313" key="4">
    <source>
        <dbReference type="Proteomes" id="UP001211907"/>
    </source>
</evidence>
<dbReference type="EMBL" id="JADGJH010004101">
    <property type="protein sequence ID" value="KAJ3087244.1"/>
    <property type="molecule type" value="Genomic_DNA"/>
</dbReference>
<feature type="non-terminal residue" evidence="3">
    <location>
        <position position="198"/>
    </location>
</feature>
<reference evidence="3" key="1">
    <citation type="submission" date="2020-05" db="EMBL/GenBank/DDBJ databases">
        <title>Phylogenomic resolution of chytrid fungi.</title>
        <authorList>
            <person name="Stajich J.E."/>
            <person name="Amses K."/>
            <person name="Simmons R."/>
            <person name="Seto K."/>
            <person name="Myers J."/>
            <person name="Bonds A."/>
            <person name="Quandt C.A."/>
            <person name="Barry K."/>
            <person name="Liu P."/>
            <person name="Grigoriev I."/>
            <person name="Longcore J.E."/>
            <person name="James T.Y."/>
        </authorList>
    </citation>
    <scope>NUCLEOTIDE SEQUENCE</scope>
    <source>
        <strain evidence="3">JEL0513</strain>
    </source>
</reference>
<gene>
    <name evidence="3" type="ORF">HK100_008447</name>
</gene>
<feature type="signal peptide" evidence="2">
    <location>
        <begin position="1"/>
        <end position="18"/>
    </location>
</feature>
<dbReference type="AlphaFoldDB" id="A0AAD5STX7"/>
<dbReference type="Proteomes" id="UP001211907">
    <property type="component" value="Unassembled WGS sequence"/>
</dbReference>
<feature type="transmembrane region" description="Helical" evidence="1">
    <location>
        <begin position="178"/>
        <end position="196"/>
    </location>
</feature>
<evidence type="ECO:0000256" key="1">
    <source>
        <dbReference type="SAM" id="Phobius"/>
    </source>
</evidence>
<keyword evidence="1" id="KW-1133">Transmembrane helix</keyword>
<dbReference type="PANTHER" id="PTHR12640">
    <property type="entry name" value="RIBOPHORIN II"/>
    <property type="match status" value="1"/>
</dbReference>
<dbReference type="InterPro" id="IPR008814">
    <property type="entry name" value="Swp1"/>
</dbReference>
<accession>A0AAD5STX7</accession>
<dbReference type="GO" id="GO:0008250">
    <property type="term" value="C:oligosaccharyltransferase complex"/>
    <property type="evidence" value="ECO:0007669"/>
    <property type="project" value="InterPro"/>
</dbReference>
<keyword evidence="4" id="KW-1185">Reference proteome</keyword>
<evidence type="ECO:0008006" key="5">
    <source>
        <dbReference type="Google" id="ProtNLM"/>
    </source>
</evidence>
<evidence type="ECO:0000256" key="2">
    <source>
        <dbReference type="SAM" id="SignalP"/>
    </source>
</evidence>
<sequence length="198" mass="21980">MKVIAFLLTAVLTLCVQAQISIKAVVTGRDGNQVSSTSAKTPSKFTKPVNLGEDETLQLSFARSETDDDIVFAHFVHMQKKNVEASFVMEGSKGKYFISIDVAKKNTFIYNQFKSNPGAYTVSFLSTRFQQDPIKVGTVDFEIRESPVVTVLGSTEVFAPQKEIFHVFRKEETMPNVLISYLFAGLVVAVPWILLLSS</sequence>
<comment type="caution">
    <text evidence="3">The sequence shown here is derived from an EMBL/GenBank/DDBJ whole genome shotgun (WGS) entry which is preliminary data.</text>
</comment>
<keyword evidence="1" id="KW-0472">Membrane</keyword>
<dbReference type="GO" id="GO:0006487">
    <property type="term" value="P:protein N-linked glycosylation"/>
    <property type="evidence" value="ECO:0007669"/>
    <property type="project" value="TreeGrafter"/>
</dbReference>
<evidence type="ECO:0000313" key="3">
    <source>
        <dbReference type="EMBL" id="KAJ3087244.1"/>
    </source>
</evidence>
<organism evidence="3 4">
    <name type="scientific">Physocladia obscura</name>
    <dbReference type="NCBI Taxonomy" id="109957"/>
    <lineage>
        <taxon>Eukaryota</taxon>
        <taxon>Fungi</taxon>
        <taxon>Fungi incertae sedis</taxon>
        <taxon>Chytridiomycota</taxon>
        <taxon>Chytridiomycota incertae sedis</taxon>
        <taxon>Chytridiomycetes</taxon>
        <taxon>Chytridiales</taxon>
        <taxon>Chytriomycetaceae</taxon>
        <taxon>Physocladia</taxon>
    </lineage>
</organism>
<protein>
    <recommendedName>
        <fullName evidence="5">Dolichyl-diphosphooligosaccharide--protein glycosyltransferase subunit 2</fullName>
    </recommendedName>
</protein>
<keyword evidence="1" id="KW-0812">Transmembrane</keyword>
<name>A0AAD5STX7_9FUNG</name>
<dbReference type="PANTHER" id="PTHR12640:SF0">
    <property type="entry name" value="DOLICHYL-DIPHOSPHOOLIGOSACCHARIDE--PROTEIN GLYCOSYLTRANSFERASE SUBUNIT 2"/>
    <property type="match status" value="1"/>
</dbReference>
<proteinExistence type="predicted"/>
<keyword evidence="2" id="KW-0732">Signal</keyword>